<dbReference type="AlphaFoldDB" id="A0A643G836"/>
<dbReference type="GeneID" id="98401747"/>
<accession>A0A643G836</accession>
<proteinExistence type="predicted"/>
<organism evidence="1 2">
    <name type="scientific">Cupriavidus basilensis</name>
    <dbReference type="NCBI Taxonomy" id="68895"/>
    <lineage>
        <taxon>Bacteria</taxon>
        <taxon>Pseudomonadati</taxon>
        <taxon>Pseudomonadota</taxon>
        <taxon>Betaproteobacteria</taxon>
        <taxon>Burkholderiales</taxon>
        <taxon>Burkholderiaceae</taxon>
        <taxon>Cupriavidus</taxon>
    </lineage>
</organism>
<reference evidence="1 2" key="1">
    <citation type="submission" date="2020-10" db="EMBL/GenBank/DDBJ databases">
        <title>Complete genome sequence of Cupriavidus basilensis CCUG 49340T.</title>
        <authorList>
            <person name="Salva-Serra F."/>
            <person name="Donoso R.A."/>
            <person name="Cho K.H."/>
            <person name="Yoo J.A."/>
            <person name="Lee K."/>
            <person name="Yoon S.-H."/>
            <person name="Perez-Pantoja D."/>
            <person name="Moore E.R.B."/>
        </authorList>
    </citation>
    <scope>NUCLEOTIDE SEQUENCE [LARGE SCALE GENOMIC DNA]</scope>
    <source>
        <strain evidence="2">CCUG 49340</strain>
    </source>
</reference>
<evidence type="ECO:0000313" key="1">
    <source>
        <dbReference type="EMBL" id="QOT75080.1"/>
    </source>
</evidence>
<dbReference type="EMBL" id="CP062803">
    <property type="protein sequence ID" value="QOT75080.1"/>
    <property type="molecule type" value="Genomic_DNA"/>
</dbReference>
<gene>
    <name evidence="1" type="ORF">F7R26_012590</name>
</gene>
<dbReference type="Proteomes" id="UP000397656">
    <property type="component" value="Chromosome 1"/>
</dbReference>
<evidence type="ECO:0000313" key="2">
    <source>
        <dbReference type="Proteomes" id="UP000397656"/>
    </source>
</evidence>
<protein>
    <submittedName>
        <fullName evidence="1">Uncharacterized protein</fullName>
    </submittedName>
</protein>
<name>A0A643G836_9BURK</name>
<dbReference type="RefSeq" id="WP_150983259.1">
    <property type="nucleotide sequence ID" value="NZ_CP062803.1"/>
</dbReference>
<sequence length="77" mass="8317">MTIDEAVERKAAHDNQQQVLLCELQYAHQVILAAAAIMTPGQKLLWAAANKSRGVPGEGASRFHERAVAIFNATGEC</sequence>